<feature type="transmembrane region" description="Helical" evidence="1">
    <location>
        <begin position="27"/>
        <end position="51"/>
    </location>
</feature>
<keyword evidence="1" id="KW-1133">Transmembrane helix</keyword>
<dbReference type="Pfam" id="PF04341">
    <property type="entry name" value="DUF485"/>
    <property type="match status" value="1"/>
</dbReference>
<dbReference type="RefSeq" id="WP_214185710.1">
    <property type="nucleotide sequence ID" value="NZ_BSDS01000001.1"/>
</dbReference>
<evidence type="ECO:0000313" key="2">
    <source>
        <dbReference type="EMBL" id="GLI37794.1"/>
    </source>
</evidence>
<evidence type="ECO:0000313" key="3">
    <source>
        <dbReference type="Proteomes" id="UP001144352"/>
    </source>
</evidence>
<feature type="transmembrane region" description="Helical" evidence="1">
    <location>
        <begin position="63"/>
        <end position="82"/>
    </location>
</feature>
<accession>A0A9W6FZR4</accession>
<proteinExistence type="predicted"/>
<dbReference type="Proteomes" id="UP001144352">
    <property type="component" value="Unassembled WGS sequence"/>
</dbReference>
<dbReference type="AlphaFoldDB" id="A0A9W6FZR4"/>
<reference evidence="2" key="1">
    <citation type="submission" date="2022-12" db="EMBL/GenBank/DDBJ databases">
        <title>Reference genome sequencing for broad-spectrum identification of bacterial and archaeal isolates by mass spectrometry.</title>
        <authorList>
            <person name="Sekiguchi Y."/>
            <person name="Tourlousse D.M."/>
        </authorList>
    </citation>
    <scope>NUCLEOTIDE SEQUENCE</scope>
    <source>
        <strain evidence="2">H2</strain>
    </source>
</reference>
<keyword evidence="1" id="KW-0812">Transmembrane</keyword>
<dbReference type="PANTHER" id="PTHR38441:SF1">
    <property type="entry name" value="MEMBRANE PROTEIN"/>
    <property type="match status" value="1"/>
</dbReference>
<keyword evidence="3" id="KW-1185">Reference proteome</keyword>
<name>A0A9W6FZR4_9BACT</name>
<gene>
    <name evidence="2" type="ORF">GHYDROH2_12950</name>
</gene>
<evidence type="ECO:0008006" key="4">
    <source>
        <dbReference type="Google" id="ProtNLM"/>
    </source>
</evidence>
<comment type="caution">
    <text evidence="2">The sequence shown here is derived from an EMBL/GenBank/DDBJ whole genome shotgun (WGS) entry which is preliminary data.</text>
</comment>
<protein>
    <recommendedName>
        <fullName evidence="4">DUF485 domain-containing protein</fullName>
    </recommendedName>
</protein>
<sequence>MAEMEINWAAIASHPKFVELHRAKMRFLVGLWVVGATSYFLLLIGAITAPGLFNTKVIGRLNFGYLFCLFQFVLSWAIAVYYTRKSNKEFDPLTKELVELIIKEKSQ</sequence>
<evidence type="ECO:0000256" key="1">
    <source>
        <dbReference type="SAM" id="Phobius"/>
    </source>
</evidence>
<keyword evidence="1" id="KW-0472">Membrane</keyword>
<dbReference type="EMBL" id="BSDS01000001">
    <property type="protein sequence ID" value="GLI37794.1"/>
    <property type="molecule type" value="Genomic_DNA"/>
</dbReference>
<dbReference type="PANTHER" id="PTHR38441">
    <property type="entry name" value="INTEGRAL MEMBRANE PROTEIN-RELATED"/>
    <property type="match status" value="1"/>
</dbReference>
<organism evidence="2 3">
    <name type="scientific">Geobacter hydrogenophilus</name>
    <dbReference type="NCBI Taxonomy" id="40983"/>
    <lineage>
        <taxon>Bacteria</taxon>
        <taxon>Pseudomonadati</taxon>
        <taxon>Thermodesulfobacteriota</taxon>
        <taxon>Desulfuromonadia</taxon>
        <taxon>Geobacterales</taxon>
        <taxon>Geobacteraceae</taxon>
        <taxon>Geobacter</taxon>
    </lineage>
</organism>
<dbReference type="InterPro" id="IPR007436">
    <property type="entry name" value="DUF485"/>
</dbReference>